<organism evidence="2 3">
    <name type="scientific">Polymorphobacter multimanifer</name>
    <dbReference type="NCBI Taxonomy" id="1070431"/>
    <lineage>
        <taxon>Bacteria</taxon>
        <taxon>Pseudomonadati</taxon>
        <taxon>Pseudomonadota</taxon>
        <taxon>Alphaproteobacteria</taxon>
        <taxon>Sphingomonadales</taxon>
        <taxon>Sphingosinicellaceae</taxon>
        <taxon>Polymorphobacter</taxon>
    </lineage>
</organism>
<dbReference type="PANTHER" id="PTHR33055:SF13">
    <property type="entry name" value="TRANSPOSASE"/>
    <property type="match status" value="1"/>
</dbReference>
<feature type="non-terminal residue" evidence="2">
    <location>
        <position position="1"/>
    </location>
</feature>
<sequence>PNQSGTRTGRAHIGGGRPCVRAALYMAAVNAVRADKGFKHEYLALRSAGKPAKVALIAVARKLVVAANAILKSSTRWQKPA</sequence>
<dbReference type="PANTHER" id="PTHR33055">
    <property type="entry name" value="TRANSPOSASE FOR INSERTION SEQUENCE ELEMENT IS1111A"/>
    <property type="match status" value="1"/>
</dbReference>
<dbReference type="GO" id="GO:0003677">
    <property type="term" value="F:DNA binding"/>
    <property type="evidence" value="ECO:0007669"/>
    <property type="project" value="InterPro"/>
</dbReference>
<comment type="caution">
    <text evidence="2">The sequence shown here is derived from an EMBL/GenBank/DDBJ whole genome shotgun (WGS) entry which is preliminary data.</text>
</comment>
<gene>
    <name evidence="2" type="ORF">FHS79_000930</name>
</gene>
<name>A0A841LCA6_9SPHN</name>
<evidence type="ECO:0000313" key="2">
    <source>
        <dbReference type="EMBL" id="MBB6226772.1"/>
    </source>
</evidence>
<dbReference type="InterPro" id="IPR047650">
    <property type="entry name" value="Transpos_IS110"/>
</dbReference>
<protein>
    <submittedName>
        <fullName evidence="2">Transposase</fullName>
    </submittedName>
</protein>
<proteinExistence type="predicted"/>
<dbReference type="EMBL" id="JACIIV010000005">
    <property type="protein sequence ID" value="MBB6226772.1"/>
    <property type="molecule type" value="Genomic_DNA"/>
</dbReference>
<dbReference type="GO" id="GO:0004803">
    <property type="term" value="F:transposase activity"/>
    <property type="evidence" value="ECO:0007669"/>
    <property type="project" value="InterPro"/>
</dbReference>
<dbReference type="RefSeq" id="WP_184196091.1">
    <property type="nucleotide sequence ID" value="NZ_JACIIV010000005.1"/>
</dbReference>
<evidence type="ECO:0000259" key="1">
    <source>
        <dbReference type="Pfam" id="PF02371"/>
    </source>
</evidence>
<dbReference type="Pfam" id="PF02371">
    <property type="entry name" value="Transposase_20"/>
    <property type="match status" value="1"/>
</dbReference>
<dbReference type="Proteomes" id="UP000538147">
    <property type="component" value="Unassembled WGS sequence"/>
</dbReference>
<dbReference type="GO" id="GO:0006313">
    <property type="term" value="P:DNA transposition"/>
    <property type="evidence" value="ECO:0007669"/>
    <property type="project" value="InterPro"/>
</dbReference>
<dbReference type="AlphaFoldDB" id="A0A841LCA6"/>
<dbReference type="InterPro" id="IPR003346">
    <property type="entry name" value="Transposase_20"/>
</dbReference>
<keyword evidence="3" id="KW-1185">Reference proteome</keyword>
<reference evidence="2 3" key="1">
    <citation type="submission" date="2020-08" db="EMBL/GenBank/DDBJ databases">
        <title>Genomic Encyclopedia of Type Strains, Phase IV (KMG-IV): sequencing the most valuable type-strain genomes for metagenomic binning, comparative biology and taxonomic classification.</title>
        <authorList>
            <person name="Goeker M."/>
        </authorList>
    </citation>
    <scope>NUCLEOTIDE SEQUENCE [LARGE SCALE GENOMIC DNA]</scope>
    <source>
        <strain evidence="2 3">DSM 102189</strain>
    </source>
</reference>
<accession>A0A841LCA6</accession>
<evidence type="ECO:0000313" key="3">
    <source>
        <dbReference type="Proteomes" id="UP000538147"/>
    </source>
</evidence>
<feature type="domain" description="Transposase IS116/IS110/IS902 C-terminal" evidence="1">
    <location>
        <begin position="2"/>
        <end position="42"/>
    </location>
</feature>